<feature type="coiled-coil region" evidence="2">
    <location>
        <begin position="510"/>
        <end position="537"/>
    </location>
</feature>
<dbReference type="SMART" id="SM00028">
    <property type="entry name" value="TPR"/>
    <property type="match status" value="5"/>
</dbReference>
<dbReference type="InterPro" id="IPR011990">
    <property type="entry name" value="TPR-like_helical_dom_sf"/>
</dbReference>
<dbReference type="OrthoDB" id="1522549at2"/>
<keyword evidence="5" id="KW-1185">Reference proteome</keyword>
<feature type="compositionally biased region" description="Basic and acidic residues" evidence="3">
    <location>
        <begin position="195"/>
        <end position="227"/>
    </location>
</feature>
<evidence type="ECO:0000313" key="5">
    <source>
        <dbReference type="Proteomes" id="UP000321580"/>
    </source>
</evidence>
<feature type="region of interest" description="Disordered" evidence="3">
    <location>
        <begin position="137"/>
        <end position="241"/>
    </location>
</feature>
<evidence type="ECO:0000256" key="2">
    <source>
        <dbReference type="SAM" id="Coils"/>
    </source>
</evidence>
<dbReference type="Gene3D" id="1.25.40.10">
    <property type="entry name" value="Tetratricopeptide repeat domain"/>
    <property type="match status" value="4"/>
</dbReference>
<reference evidence="4 5" key="1">
    <citation type="submission" date="2019-08" db="EMBL/GenBank/DDBJ databases">
        <title>Genome of Phaeodactylibacter luteus.</title>
        <authorList>
            <person name="Bowman J.P."/>
        </authorList>
    </citation>
    <scope>NUCLEOTIDE SEQUENCE [LARGE SCALE GENOMIC DNA]</scope>
    <source>
        <strain evidence="4 5">KCTC 42180</strain>
    </source>
</reference>
<dbReference type="InterPro" id="IPR019734">
    <property type="entry name" value="TPR_rpt"/>
</dbReference>
<dbReference type="PROSITE" id="PS50005">
    <property type="entry name" value="TPR"/>
    <property type="match status" value="1"/>
</dbReference>
<dbReference type="AlphaFoldDB" id="A0A5C6RGW7"/>
<name>A0A5C6RGW7_9BACT</name>
<dbReference type="RefSeq" id="WP_147169009.1">
    <property type="nucleotide sequence ID" value="NZ_VOOR01000051.1"/>
</dbReference>
<dbReference type="Proteomes" id="UP000321580">
    <property type="component" value="Unassembled WGS sequence"/>
</dbReference>
<evidence type="ECO:0000256" key="3">
    <source>
        <dbReference type="SAM" id="MobiDB-lite"/>
    </source>
</evidence>
<evidence type="ECO:0008006" key="6">
    <source>
        <dbReference type="Google" id="ProtNLM"/>
    </source>
</evidence>
<organism evidence="4 5">
    <name type="scientific">Phaeodactylibacter luteus</name>
    <dbReference type="NCBI Taxonomy" id="1564516"/>
    <lineage>
        <taxon>Bacteria</taxon>
        <taxon>Pseudomonadati</taxon>
        <taxon>Bacteroidota</taxon>
        <taxon>Saprospiria</taxon>
        <taxon>Saprospirales</taxon>
        <taxon>Haliscomenobacteraceae</taxon>
        <taxon>Phaeodactylibacter</taxon>
    </lineage>
</organism>
<sequence>MALFILAACTATKSRSDMSALGEAYHNTTAHYNGYFNANELLIASEALLQQAHIDNYTQLLPMYPELAVEDASVIAPDADNAIEKVTVVVNLHPYSKWVDDCYLLFGKAQYLKRDYEAAEEAFRYFSTEFSPEAMEQKEKKAAAAKKSSKKKKKSKKRKQSKRKKNKLSKKKSQALKKYNKAVRKARKSGGAAPEKPEILRSGRDGAAESAKEEKRKANEEELKEEQAAEDGPDDNPLKHRPAYQEGMLYYAKTLIERDKFDQAQRILTELLESAKTYKDIRAELSAVQAYLFIQTEDYAQAVAALEPAIELQKDKQRKARYAFIMGQLYQKLGNSRGAYAGFEQALAYKPDYTMAFNCQLNLAKNAWASGQGGALQARQELERMLKEEKNAEFKDQIYFTLAEVAFAENDRAEGIRNLQRSLQHSLGNSPQKTEAYLLLADLYFEDESYVEAKLYYDSTLMAMVQADERYKRVKGAAENLTDIADNLQIIALQDSLLRISQMSPKEQEALALRIKKERDEERRKQLLQQANRQSTQRFNTLNNRINTGGALAEPSTFFAYDDRRLKRGEREFDRKWGNRALEDNWRRFAVTSDALLEDLLADSGSPDILTEEEVQKLLGDVPRTEADIRTAELKIQEAMSKLGPLYRERLEKYDKAIEILEALNRRFPSNNFELESWYQLYLAYQEVGNTAKAKEYADKILDKYTGTTYAMLIKDPNYGDEIAAESQRLTRYYDETYQAFQTGNYQQAYSRSLGAKEEFGAGNPMQAKFALLAAMSAGNIEGKEAYIEQLRNVVARFPDTEEQLRAREILRLLGETTASLPAGAKEEIENFKYEEDKLHYFIIAFSSQDLNLNDAKVQVSDYNEKYHKLDRIRISNIYLGTDAKNRVPILVLRRFKNKQEAMAYYQGVVSKKGEFITDEAVEFELFPVTQDNYREVLKERTLDSYRIFFQQYYLN</sequence>
<gene>
    <name evidence="4" type="ORF">FRY97_18250</name>
</gene>
<dbReference type="EMBL" id="VOOR01000051">
    <property type="protein sequence ID" value="TXB61616.1"/>
    <property type="molecule type" value="Genomic_DNA"/>
</dbReference>
<evidence type="ECO:0000256" key="1">
    <source>
        <dbReference type="PROSITE-ProRule" id="PRU00339"/>
    </source>
</evidence>
<keyword evidence="2" id="KW-0175">Coiled coil</keyword>
<feature type="repeat" description="TPR" evidence="1">
    <location>
        <begin position="320"/>
        <end position="353"/>
    </location>
</feature>
<evidence type="ECO:0000313" key="4">
    <source>
        <dbReference type="EMBL" id="TXB61616.1"/>
    </source>
</evidence>
<comment type="caution">
    <text evidence="4">The sequence shown here is derived from an EMBL/GenBank/DDBJ whole genome shotgun (WGS) entry which is preliminary data.</text>
</comment>
<feature type="compositionally biased region" description="Basic residues" evidence="3">
    <location>
        <begin position="143"/>
        <end position="188"/>
    </location>
</feature>
<dbReference type="SUPFAM" id="SSF48452">
    <property type="entry name" value="TPR-like"/>
    <property type="match status" value="2"/>
</dbReference>
<proteinExistence type="predicted"/>
<protein>
    <recommendedName>
        <fullName evidence="6">Tetratricopeptide repeat protein</fullName>
    </recommendedName>
</protein>
<accession>A0A5C6RGW7</accession>
<keyword evidence="1" id="KW-0802">TPR repeat</keyword>